<evidence type="ECO:0000313" key="2">
    <source>
        <dbReference type="Proteomes" id="UP001139408"/>
    </source>
</evidence>
<keyword evidence="2" id="KW-1185">Reference proteome</keyword>
<dbReference type="RefSeq" id="WP_248972617.1">
    <property type="nucleotide sequence ID" value="NZ_JAKILJ010000001.1"/>
</dbReference>
<accession>A0A9X1Z8D4</accession>
<sequence>MSVIPFVLNNEVKLSYTVEILTTVPVNISTHATTPIQLRFDQPWPNATSPITIRFGGEVVPEPPIRAPSLGIHLGVTWQPPLRAANDHQLTSASQQLGNQIQLGVLSNPATDYCVKIQWQNKPLTQQQTVIHYAGNALTELTTNWQWFVAPSVEQSVTLPWLVPNQHSTIMSVDWQVKPTLNTLQANINWCDGAYLVNDIATEYSYGNVRLTQPSIAWGPHTASWICSTRYRPPTGKVTIRFSEPWASSTSPLQLRFTASANYCYFDDGGGLIDANPSLPSLDFETPIEPQLRRYYLMQPTITCVRVSDDVPIVISNISISRSRGQWASSVSIDFSSRIDATRAENQLLKVGINGYEFFVLLEQTSVSKVFGNETYRGTGRSRSAELATPYVLPISYTNATSRSFAGLLNDMLQFTGWTIALNGIVDFNVPAGAFSVGNKSPIDAVQEAVAQLGCMLLSNDETKALTVVPRWPTVPWLMDGVTPDLTVHDAVITSYSESKEIGTECNVIWLRGEQQGISAKVKRAGTAGNIAADDISAQLIVDNQAARTAGTNALADTGNKLNINMSLPIMADLPPAIPGMLIGIREGVDVFKGTCDSVTINASVRDTGDIDVEQTITVVRHVA</sequence>
<organism evidence="1 2">
    <name type="scientific">Shewanella algicola</name>
    <dbReference type="NCBI Taxonomy" id="640633"/>
    <lineage>
        <taxon>Bacteria</taxon>
        <taxon>Pseudomonadati</taxon>
        <taxon>Pseudomonadota</taxon>
        <taxon>Gammaproteobacteria</taxon>
        <taxon>Alteromonadales</taxon>
        <taxon>Shewanellaceae</taxon>
        <taxon>Shewanella</taxon>
    </lineage>
</organism>
<dbReference type="AlphaFoldDB" id="A0A9X1Z8D4"/>
<gene>
    <name evidence="1" type="ORF">L2749_00465</name>
</gene>
<proteinExistence type="predicted"/>
<comment type="caution">
    <text evidence="1">The sequence shown here is derived from an EMBL/GenBank/DDBJ whole genome shotgun (WGS) entry which is preliminary data.</text>
</comment>
<evidence type="ECO:0000313" key="1">
    <source>
        <dbReference type="EMBL" id="MCL1103745.1"/>
    </source>
</evidence>
<reference evidence="1" key="1">
    <citation type="submission" date="2022-01" db="EMBL/GenBank/DDBJ databases">
        <title>Whole genome-based taxonomy of the Shewanellaceae.</title>
        <authorList>
            <person name="Martin-Rodriguez A.J."/>
        </authorList>
    </citation>
    <scope>NUCLEOTIDE SEQUENCE</scope>
    <source>
        <strain evidence="1">DSM 23803</strain>
    </source>
</reference>
<protein>
    <submittedName>
        <fullName evidence="1">Uncharacterized protein</fullName>
    </submittedName>
</protein>
<dbReference type="EMBL" id="JAKILJ010000001">
    <property type="protein sequence ID" value="MCL1103745.1"/>
    <property type="molecule type" value="Genomic_DNA"/>
</dbReference>
<name>A0A9X1Z8D4_9GAMM</name>
<dbReference type="Proteomes" id="UP001139408">
    <property type="component" value="Unassembled WGS sequence"/>
</dbReference>